<gene>
    <name evidence="6" type="ORF">SHERM_11575</name>
</gene>
<sequence>MAVSLFLNRFNIFSPRLIGSLHSPVSFVPMKRITMPVAVHSMSLFKAAPVTDYAPYNGAPDGFSDTDSDEDILEDPRVICSFHGYGASDPFPEEFTVPYGPPEESNGTPVESDGYGLKTKPVDNGVHLRMYLPGVSKENVKVWVDGEKLYVKGSKMEFEDDIQETVMSYAPVKVPENRFKAKEIKAEMKDGVLKIFVPRIKDDERADHWAVEVE</sequence>
<name>A0A9N7R3X1_STRHE</name>
<accession>A0A9N7R3X1</accession>
<evidence type="ECO:0000256" key="2">
    <source>
        <dbReference type="ARBA" id="ARBA00023016"/>
    </source>
</evidence>
<keyword evidence="7" id="KW-1185">Reference proteome</keyword>
<evidence type="ECO:0000256" key="1">
    <source>
        <dbReference type="ARBA" id="ARBA00022946"/>
    </source>
</evidence>
<dbReference type="EMBL" id="CACSLK010003813">
    <property type="protein sequence ID" value="CAA0809570.1"/>
    <property type="molecule type" value="Genomic_DNA"/>
</dbReference>
<keyword evidence="1" id="KW-0809">Transit peptide</keyword>
<keyword evidence="2 6" id="KW-0346">Stress response</keyword>
<dbReference type="OrthoDB" id="1431247at2759"/>
<proteinExistence type="inferred from homology"/>
<reference evidence="6" key="1">
    <citation type="submission" date="2019-12" db="EMBL/GenBank/DDBJ databases">
        <authorList>
            <person name="Scholes J."/>
        </authorList>
    </citation>
    <scope>NUCLEOTIDE SEQUENCE</scope>
</reference>
<feature type="domain" description="SHSP" evidence="5">
    <location>
        <begin position="108"/>
        <end position="214"/>
    </location>
</feature>
<dbReference type="PANTHER" id="PTHR46991">
    <property type="entry name" value="23.5 KDA HEAT SHOCK PROTEIN, MITOCHONDRIAL"/>
    <property type="match status" value="1"/>
</dbReference>
<protein>
    <submittedName>
        <fullName evidence="6">23.5 kDa heat shock protein- mitochondrial</fullName>
    </submittedName>
</protein>
<dbReference type="InterPro" id="IPR044656">
    <property type="entry name" value="HSP14.7/HSP23.5/HSP23.6-like"/>
</dbReference>
<evidence type="ECO:0000259" key="5">
    <source>
        <dbReference type="PROSITE" id="PS01031"/>
    </source>
</evidence>
<dbReference type="InterPro" id="IPR008978">
    <property type="entry name" value="HSP20-like_chaperone"/>
</dbReference>
<evidence type="ECO:0000313" key="6">
    <source>
        <dbReference type="EMBL" id="CAA0809570.1"/>
    </source>
</evidence>
<evidence type="ECO:0000256" key="3">
    <source>
        <dbReference type="PROSITE-ProRule" id="PRU00285"/>
    </source>
</evidence>
<evidence type="ECO:0000256" key="4">
    <source>
        <dbReference type="RuleBase" id="RU003616"/>
    </source>
</evidence>
<comment type="similarity">
    <text evidence="3 4">Belongs to the small heat shock protein (HSP20) family.</text>
</comment>
<dbReference type="Pfam" id="PF00011">
    <property type="entry name" value="HSP20"/>
    <property type="match status" value="1"/>
</dbReference>
<dbReference type="PROSITE" id="PS01031">
    <property type="entry name" value="SHSP"/>
    <property type="match status" value="1"/>
</dbReference>
<dbReference type="PANTHER" id="PTHR46991:SF11">
    <property type="entry name" value="SMALL HEAT SHOCK PROTEIN HSPF"/>
    <property type="match status" value="1"/>
</dbReference>
<dbReference type="AlphaFoldDB" id="A0A9N7R3X1"/>
<dbReference type="Proteomes" id="UP001153555">
    <property type="component" value="Unassembled WGS sequence"/>
</dbReference>
<dbReference type="InterPro" id="IPR002068">
    <property type="entry name" value="A-crystallin/Hsp20_dom"/>
</dbReference>
<dbReference type="Gene3D" id="2.60.40.790">
    <property type="match status" value="1"/>
</dbReference>
<dbReference type="CDD" id="cd06464">
    <property type="entry name" value="ACD_sHsps-like"/>
    <property type="match status" value="1"/>
</dbReference>
<comment type="caution">
    <text evidence="6">The sequence shown here is derived from an EMBL/GenBank/DDBJ whole genome shotgun (WGS) entry which is preliminary data.</text>
</comment>
<evidence type="ECO:0000313" key="7">
    <source>
        <dbReference type="Proteomes" id="UP001153555"/>
    </source>
</evidence>
<dbReference type="SUPFAM" id="SSF49764">
    <property type="entry name" value="HSP20-like chaperones"/>
    <property type="match status" value="1"/>
</dbReference>
<organism evidence="6 7">
    <name type="scientific">Striga hermonthica</name>
    <name type="common">Purple witchweed</name>
    <name type="synonym">Buchnera hermonthica</name>
    <dbReference type="NCBI Taxonomy" id="68872"/>
    <lineage>
        <taxon>Eukaryota</taxon>
        <taxon>Viridiplantae</taxon>
        <taxon>Streptophyta</taxon>
        <taxon>Embryophyta</taxon>
        <taxon>Tracheophyta</taxon>
        <taxon>Spermatophyta</taxon>
        <taxon>Magnoliopsida</taxon>
        <taxon>eudicotyledons</taxon>
        <taxon>Gunneridae</taxon>
        <taxon>Pentapetalae</taxon>
        <taxon>asterids</taxon>
        <taxon>lamiids</taxon>
        <taxon>Lamiales</taxon>
        <taxon>Orobanchaceae</taxon>
        <taxon>Buchnereae</taxon>
        <taxon>Striga</taxon>
    </lineage>
</organism>